<evidence type="ECO:0000259" key="1">
    <source>
        <dbReference type="PROSITE" id="PS50853"/>
    </source>
</evidence>
<dbReference type="InterPro" id="IPR003961">
    <property type="entry name" value="FN3_dom"/>
</dbReference>
<feature type="domain" description="Fibronectin type-III" evidence="1">
    <location>
        <begin position="68"/>
        <end position="154"/>
    </location>
</feature>
<name>A0A6A4FVL6_9STRA</name>
<keyword evidence="3" id="KW-1185">Reference proteome</keyword>
<dbReference type="Pfam" id="PF00041">
    <property type="entry name" value="fn3"/>
    <property type="match status" value="1"/>
</dbReference>
<dbReference type="InterPro" id="IPR013783">
    <property type="entry name" value="Ig-like_fold"/>
</dbReference>
<dbReference type="AlphaFoldDB" id="A0A6A4FVL6"/>
<accession>A0A6A4FVL6</accession>
<protein>
    <recommendedName>
        <fullName evidence="1">Fibronectin type-III domain-containing protein</fullName>
    </recommendedName>
</protein>
<dbReference type="Proteomes" id="UP000434957">
    <property type="component" value="Unassembled WGS sequence"/>
</dbReference>
<evidence type="ECO:0000313" key="2">
    <source>
        <dbReference type="EMBL" id="KAE9354354.1"/>
    </source>
</evidence>
<dbReference type="PROSITE" id="PS50853">
    <property type="entry name" value="FN3"/>
    <property type="match status" value="1"/>
</dbReference>
<organism evidence="2 3">
    <name type="scientific">Phytophthora rubi</name>
    <dbReference type="NCBI Taxonomy" id="129364"/>
    <lineage>
        <taxon>Eukaryota</taxon>
        <taxon>Sar</taxon>
        <taxon>Stramenopiles</taxon>
        <taxon>Oomycota</taxon>
        <taxon>Peronosporomycetes</taxon>
        <taxon>Peronosporales</taxon>
        <taxon>Peronosporaceae</taxon>
        <taxon>Phytophthora</taxon>
    </lineage>
</organism>
<sequence length="154" mass="17053">MLNNQFYGWKAYVFFCDAERIQESVEQLSTLELSDPTVAAPFIDLLGYARWGWYSYLDTIPTYMTIAVPENAPNTTNVSSSGATVVWEPLGSEEAVEAYSLRLNRVEVYRGVDTSVVISNLEPNMTYFVGVAGVASWGTDGRVGPLSNFTTLEI</sequence>
<dbReference type="CDD" id="cd00063">
    <property type="entry name" value="FN3"/>
    <property type="match status" value="1"/>
</dbReference>
<dbReference type="Gene3D" id="2.60.40.10">
    <property type="entry name" value="Immunoglobulins"/>
    <property type="match status" value="1"/>
</dbReference>
<dbReference type="EMBL" id="QXFT01000118">
    <property type="protein sequence ID" value="KAE9354354.1"/>
    <property type="molecule type" value="Genomic_DNA"/>
</dbReference>
<comment type="caution">
    <text evidence="2">The sequence shown here is derived from an EMBL/GenBank/DDBJ whole genome shotgun (WGS) entry which is preliminary data.</text>
</comment>
<gene>
    <name evidence="2" type="ORF">PR003_g3391</name>
</gene>
<evidence type="ECO:0000313" key="3">
    <source>
        <dbReference type="Proteomes" id="UP000434957"/>
    </source>
</evidence>
<proteinExistence type="predicted"/>
<reference evidence="2 3" key="1">
    <citation type="submission" date="2018-08" db="EMBL/GenBank/DDBJ databases">
        <title>Genomic investigation of the strawberry pathogen Phytophthora fragariae indicates pathogenicity is determined by transcriptional variation in three key races.</title>
        <authorList>
            <person name="Adams T.M."/>
            <person name="Armitage A.D."/>
            <person name="Sobczyk M.K."/>
            <person name="Bates H.J."/>
            <person name="Dunwell J.M."/>
            <person name="Nellist C.F."/>
            <person name="Harrison R.J."/>
        </authorList>
    </citation>
    <scope>NUCLEOTIDE SEQUENCE [LARGE SCALE GENOMIC DNA]</scope>
    <source>
        <strain evidence="2 3">SCRP333</strain>
    </source>
</reference>
<dbReference type="InterPro" id="IPR036116">
    <property type="entry name" value="FN3_sf"/>
</dbReference>
<dbReference type="SUPFAM" id="SSF49265">
    <property type="entry name" value="Fibronectin type III"/>
    <property type="match status" value="1"/>
</dbReference>